<organism evidence="1 2">
    <name type="scientific">Byssochlamys spectabilis</name>
    <name type="common">Paecilomyces variotii</name>
    <dbReference type="NCBI Taxonomy" id="264951"/>
    <lineage>
        <taxon>Eukaryota</taxon>
        <taxon>Fungi</taxon>
        <taxon>Dikarya</taxon>
        <taxon>Ascomycota</taxon>
        <taxon>Pezizomycotina</taxon>
        <taxon>Eurotiomycetes</taxon>
        <taxon>Eurotiomycetidae</taxon>
        <taxon>Eurotiales</taxon>
        <taxon>Thermoascaceae</taxon>
        <taxon>Paecilomyces</taxon>
    </lineage>
</organism>
<dbReference type="RefSeq" id="XP_028481958.1">
    <property type="nucleotide sequence ID" value="XM_028631399.1"/>
</dbReference>
<proteinExistence type="predicted"/>
<name>A0A443HKE7_BYSSP</name>
<keyword evidence="2" id="KW-1185">Reference proteome</keyword>
<dbReference type="AlphaFoldDB" id="A0A443HKE7"/>
<protein>
    <submittedName>
        <fullName evidence="1">Uncharacterized protein</fullName>
    </submittedName>
</protein>
<accession>A0A443HKE7</accession>
<evidence type="ECO:0000313" key="1">
    <source>
        <dbReference type="EMBL" id="RWQ92313.1"/>
    </source>
</evidence>
<sequence length="312" mass="36311">MSQSIPHLSSQRCPLPESVFLSCPLIAMTSVIELKERNKANRLALRKLEAHVTSLEKFSFHPANLQNAAISIIPAPFECQNGKPEFTPSFFAPYPSDLLMAPKDGWVPFEFPKYDSERAQRRHETPIDRARQLCYYLEQSLSGYRSRCPEVQYPVFLISGWRYQDIGEYGFKKDLWEYGLQIGMEDSKCPPQWTVDAVYHYHDTKFPHLKSMMISDVDGDYEMLFRGELLALIRMIRGRLETKRFARYPVHPVLLFSMMGTQHARILQAHFNGTELVIHHSKFYDFRYEDAVLLELFAQWFISSPVGETEPE</sequence>
<evidence type="ECO:0000313" key="2">
    <source>
        <dbReference type="Proteomes" id="UP000283841"/>
    </source>
</evidence>
<dbReference type="STRING" id="264951.A0A443HKE7"/>
<comment type="caution">
    <text evidence="1">The sequence shown here is derived from an EMBL/GenBank/DDBJ whole genome shotgun (WGS) entry which is preliminary data.</text>
</comment>
<gene>
    <name evidence="1" type="ORF">C8Q69DRAFT_478761</name>
</gene>
<reference evidence="1 2" key="1">
    <citation type="journal article" date="2018" name="Front. Microbiol.">
        <title>Genomic and genetic insights into a cosmopolitan fungus, Paecilomyces variotii (Eurotiales).</title>
        <authorList>
            <person name="Urquhart A.S."/>
            <person name="Mondo S.J."/>
            <person name="Makela M.R."/>
            <person name="Hane J.K."/>
            <person name="Wiebenga A."/>
            <person name="He G."/>
            <person name="Mihaltcheva S."/>
            <person name="Pangilinan J."/>
            <person name="Lipzen A."/>
            <person name="Barry K."/>
            <person name="de Vries R.P."/>
            <person name="Grigoriev I.V."/>
            <person name="Idnurm A."/>
        </authorList>
    </citation>
    <scope>NUCLEOTIDE SEQUENCE [LARGE SCALE GENOMIC DNA]</scope>
    <source>
        <strain evidence="1 2">CBS 101075</strain>
    </source>
</reference>
<dbReference type="EMBL" id="RCNU01000013">
    <property type="protein sequence ID" value="RWQ92313.1"/>
    <property type="molecule type" value="Genomic_DNA"/>
</dbReference>
<dbReference type="VEuPathDB" id="FungiDB:C8Q69DRAFT_478761"/>
<dbReference type="Proteomes" id="UP000283841">
    <property type="component" value="Unassembled WGS sequence"/>
</dbReference>
<dbReference type="GeneID" id="39600676"/>